<evidence type="ECO:0000256" key="5">
    <source>
        <dbReference type="ARBA" id="ARBA00022605"/>
    </source>
</evidence>
<evidence type="ECO:0000256" key="9">
    <source>
        <dbReference type="ARBA" id="ARBA00023167"/>
    </source>
</evidence>
<dbReference type="InterPro" id="IPR036291">
    <property type="entry name" value="NAD(P)-bd_dom_sf"/>
</dbReference>
<reference evidence="15 16" key="1">
    <citation type="submission" date="2016-07" db="EMBL/GenBank/DDBJ databases">
        <title>Pervasive Adenine N6-methylation of Active Genes in Fungi.</title>
        <authorList>
            <consortium name="DOE Joint Genome Institute"/>
            <person name="Mondo S.J."/>
            <person name="Dannebaum R.O."/>
            <person name="Kuo R.C."/>
            <person name="Labutti K."/>
            <person name="Haridas S."/>
            <person name="Kuo A."/>
            <person name="Salamov A."/>
            <person name="Ahrendt S.R."/>
            <person name="Lipzen A."/>
            <person name="Sullivan W."/>
            <person name="Andreopoulos W.B."/>
            <person name="Clum A."/>
            <person name="Lindquist E."/>
            <person name="Daum C."/>
            <person name="Ramamoorthy G.K."/>
            <person name="Gryganskyi A."/>
            <person name="Culley D."/>
            <person name="Magnuson J.K."/>
            <person name="James T.Y."/>
            <person name="O'Malley M.A."/>
            <person name="Stajich J.E."/>
            <person name="Spatafora J.W."/>
            <person name="Visel A."/>
            <person name="Grigoriev I.V."/>
        </authorList>
    </citation>
    <scope>NUCLEOTIDE SEQUENCE [LARGE SCALE GENOMIC DNA]</scope>
    <source>
        <strain evidence="15 16">PL171</strain>
    </source>
</reference>
<evidence type="ECO:0000313" key="16">
    <source>
        <dbReference type="Proteomes" id="UP000193411"/>
    </source>
</evidence>
<dbReference type="SUPFAM" id="SSF51735">
    <property type="entry name" value="NAD(P)-binding Rossmann-fold domains"/>
    <property type="match status" value="1"/>
</dbReference>
<keyword evidence="6" id="KW-0791">Threonine biosynthesis</keyword>
<feature type="domain" description="Semialdehyde dehydrogenase NAD-binding" evidence="14">
    <location>
        <begin position="21"/>
        <end position="150"/>
    </location>
</feature>
<comment type="caution">
    <text evidence="15">The sequence shown here is derived from an EMBL/GenBank/DDBJ whole genome shotgun (WGS) entry which is preliminary data.</text>
</comment>
<dbReference type="STRING" id="765915.A0A1Y2HMK9"/>
<comment type="function">
    <text evidence="11">Catalyzes the NADPH-dependent formation of L-aspartate 4-semialdehyde (L-ASA) by the reductive dephosphorylation of 4-phospho-L-aspartate. Mediates the second step in the biosynthesis of amino acids that derive from aspartate (the aspartate family of amino acids), including methioinine and threonine, the latter of which is a precursor to isoleucine.</text>
</comment>
<evidence type="ECO:0000256" key="8">
    <source>
        <dbReference type="ARBA" id="ARBA00023002"/>
    </source>
</evidence>
<keyword evidence="5" id="KW-0028">Amino-acid biosynthesis</keyword>
<dbReference type="Pfam" id="PF01118">
    <property type="entry name" value="Semialdhyde_dh"/>
    <property type="match status" value="1"/>
</dbReference>
<dbReference type="GO" id="GO:0009086">
    <property type="term" value="P:methionine biosynthetic process"/>
    <property type="evidence" value="ECO:0007669"/>
    <property type="project" value="UniProtKB-KW"/>
</dbReference>
<dbReference type="Pfam" id="PF02774">
    <property type="entry name" value="Semialdhyde_dhC"/>
    <property type="match status" value="1"/>
</dbReference>
<dbReference type="SMART" id="SM00859">
    <property type="entry name" value="Semialdhyde_dh"/>
    <property type="match status" value="1"/>
</dbReference>
<evidence type="ECO:0000256" key="11">
    <source>
        <dbReference type="ARBA" id="ARBA00049950"/>
    </source>
</evidence>
<dbReference type="GO" id="GO:0004073">
    <property type="term" value="F:aspartate-semialdehyde dehydrogenase activity"/>
    <property type="evidence" value="ECO:0007669"/>
    <property type="project" value="UniProtKB-EC"/>
</dbReference>
<proteinExistence type="inferred from homology"/>
<keyword evidence="9" id="KW-0486">Methionine biosynthesis</keyword>
<comment type="similarity">
    <text evidence="3">Belongs to the aspartate-semialdehyde dehydrogenase family.</text>
</comment>
<sequence length="401" mass="41869">MSTASTTAAAAPATPSGRKLKAAILGATGTVGQRFLTLLAAHPFFTVHAVCASPRSAGKPYAEAANWKLAGDVPEGMSSLIVEPCTVVPGSRLAECDVAFSGLDSSVATEVEAHIALAGIPVFSNAKNFRMHPHVPLVVPTANADQLAPMVRAQLDRGANSIFAKDATSPPAQPKAGGYMVTNSNCSTTGLAVILRPLIDTFGPIDQMSVVTLQAVSGAGYPGLPVLDVFDNVVPYIGGEEDKLETEPHKILGKVDAATGKLTHIHQSDMKVTAACNRVPVLDGHTLNISLRFKNRDAVPTPDQIASVLAAYTPPPADVLSKCPSCPAHAIHVASQPDRPQPRLDRDRGQGMTVTVGRIRECALLDIKLVTLTHNTVLGAAGSSLLNAEVAYVQGLLKARD</sequence>
<dbReference type="SUPFAM" id="SSF55347">
    <property type="entry name" value="Glyceraldehyde-3-phosphate dehydrogenase-like, C-terminal domain"/>
    <property type="match status" value="1"/>
</dbReference>
<dbReference type="NCBIfam" id="TIGR00978">
    <property type="entry name" value="asd_EA"/>
    <property type="match status" value="1"/>
</dbReference>
<dbReference type="NCBIfam" id="NF006416">
    <property type="entry name" value="PRK08664.1"/>
    <property type="match status" value="1"/>
</dbReference>
<evidence type="ECO:0000256" key="12">
    <source>
        <dbReference type="ARBA" id="ARBA00050041"/>
    </source>
</evidence>
<gene>
    <name evidence="15" type="ORF">BCR44DRAFT_40973</name>
</gene>
<dbReference type="InterPro" id="IPR051823">
    <property type="entry name" value="ASADH-related"/>
</dbReference>
<dbReference type="AlphaFoldDB" id="A0A1Y2HMK9"/>
<dbReference type="GO" id="GO:0051287">
    <property type="term" value="F:NAD binding"/>
    <property type="evidence" value="ECO:0007669"/>
    <property type="project" value="InterPro"/>
</dbReference>
<dbReference type="GO" id="GO:0009088">
    <property type="term" value="P:threonine biosynthetic process"/>
    <property type="evidence" value="ECO:0007669"/>
    <property type="project" value="UniProtKB-KW"/>
</dbReference>
<evidence type="ECO:0000256" key="3">
    <source>
        <dbReference type="ARBA" id="ARBA00010584"/>
    </source>
</evidence>
<evidence type="ECO:0000256" key="6">
    <source>
        <dbReference type="ARBA" id="ARBA00022697"/>
    </source>
</evidence>
<comment type="pathway">
    <text evidence="2">Amino-acid biosynthesis; L-threonine biosynthesis; L-threonine from L-aspartate: step 2/5.</text>
</comment>
<dbReference type="PIRSF" id="PIRSF000148">
    <property type="entry name" value="ASA_dh"/>
    <property type="match status" value="1"/>
</dbReference>
<dbReference type="CDD" id="cd18130">
    <property type="entry name" value="ASADH_C_arch_fung_like"/>
    <property type="match status" value="1"/>
</dbReference>
<dbReference type="GO" id="GO:0050661">
    <property type="term" value="F:NADP binding"/>
    <property type="evidence" value="ECO:0007669"/>
    <property type="project" value="InterPro"/>
</dbReference>
<dbReference type="OrthoDB" id="1894490at2759"/>
<evidence type="ECO:0000259" key="14">
    <source>
        <dbReference type="SMART" id="SM00859"/>
    </source>
</evidence>
<name>A0A1Y2HMK9_9FUNG</name>
<dbReference type="Gene3D" id="3.40.50.720">
    <property type="entry name" value="NAD(P)-binding Rossmann-like Domain"/>
    <property type="match status" value="1"/>
</dbReference>
<comment type="catalytic activity">
    <reaction evidence="10">
        <text>L-aspartate 4-semialdehyde + phosphate + NADP(+) = 4-phospho-L-aspartate + NADPH + H(+)</text>
        <dbReference type="Rhea" id="RHEA:24284"/>
        <dbReference type="ChEBI" id="CHEBI:15378"/>
        <dbReference type="ChEBI" id="CHEBI:43474"/>
        <dbReference type="ChEBI" id="CHEBI:57535"/>
        <dbReference type="ChEBI" id="CHEBI:57783"/>
        <dbReference type="ChEBI" id="CHEBI:58349"/>
        <dbReference type="ChEBI" id="CHEBI:537519"/>
        <dbReference type="EC" id="1.2.1.11"/>
    </reaction>
    <physiologicalReaction direction="right-to-left" evidence="10">
        <dbReference type="Rhea" id="RHEA:24286"/>
    </physiologicalReaction>
</comment>
<evidence type="ECO:0000256" key="10">
    <source>
        <dbReference type="ARBA" id="ARBA00049864"/>
    </source>
</evidence>
<dbReference type="Proteomes" id="UP000193411">
    <property type="component" value="Unassembled WGS sequence"/>
</dbReference>
<dbReference type="EC" id="1.2.1.11" evidence="4"/>
<organism evidence="15 16">
    <name type="scientific">Catenaria anguillulae PL171</name>
    <dbReference type="NCBI Taxonomy" id="765915"/>
    <lineage>
        <taxon>Eukaryota</taxon>
        <taxon>Fungi</taxon>
        <taxon>Fungi incertae sedis</taxon>
        <taxon>Blastocladiomycota</taxon>
        <taxon>Blastocladiomycetes</taxon>
        <taxon>Blastocladiales</taxon>
        <taxon>Catenariaceae</taxon>
        <taxon>Catenaria</taxon>
    </lineage>
</organism>
<evidence type="ECO:0000256" key="2">
    <source>
        <dbReference type="ARBA" id="ARBA00005097"/>
    </source>
</evidence>
<evidence type="ECO:0000256" key="7">
    <source>
        <dbReference type="ARBA" id="ARBA00022857"/>
    </source>
</evidence>
<dbReference type="InterPro" id="IPR000534">
    <property type="entry name" value="Semialdehyde_DH_NAD-bd"/>
</dbReference>
<dbReference type="PANTHER" id="PTHR46718:SF1">
    <property type="entry name" value="ASPARTATE-SEMIALDEHYDE DEHYDROGENASE"/>
    <property type="match status" value="1"/>
</dbReference>
<dbReference type="GO" id="GO:0046983">
    <property type="term" value="F:protein dimerization activity"/>
    <property type="evidence" value="ECO:0007669"/>
    <property type="project" value="InterPro"/>
</dbReference>
<evidence type="ECO:0000256" key="4">
    <source>
        <dbReference type="ARBA" id="ARBA00013120"/>
    </source>
</evidence>
<keyword evidence="7" id="KW-0521">NADP</keyword>
<keyword evidence="8" id="KW-0560">Oxidoreductase</keyword>
<evidence type="ECO:0000313" key="15">
    <source>
        <dbReference type="EMBL" id="ORZ35041.1"/>
    </source>
</evidence>
<dbReference type="InterPro" id="IPR012280">
    <property type="entry name" value="Semialdhyde_DH_dimer_dom"/>
</dbReference>
<keyword evidence="16" id="KW-1185">Reference proteome</keyword>
<dbReference type="FunFam" id="3.30.360.10:FF:000016">
    <property type="entry name" value="Probable aspartate-semialdehyde dehydrogenase"/>
    <property type="match status" value="1"/>
</dbReference>
<dbReference type="PANTHER" id="PTHR46718">
    <property type="entry name" value="ASPARTATE-SEMIALDEHYDE DEHYDROGENASE"/>
    <property type="match status" value="1"/>
</dbReference>
<dbReference type="InterPro" id="IPR005676">
    <property type="entry name" value="Asp_semi-ald_DH_pep-lack"/>
</dbReference>
<dbReference type="Gene3D" id="3.30.360.10">
    <property type="entry name" value="Dihydrodipicolinate Reductase, domain 2"/>
    <property type="match status" value="1"/>
</dbReference>
<feature type="active site" description="Acyl-thioester intermediate" evidence="13">
    <location>
        <position position="186"/>
    </location>
</feature>
<accession>A0A1Y2HMK9</accession>
<evidence type="ECO:0000256" key="1">
    <source>
        <dbReference type="ARBA" id="ARBA00005021"/>
    </source>
</evidence>
<comment type="pathway">
    <text evidence="1">Amino-acid biosynthesis; L-methionine biosynthesis via de novo pathway; L-homoserine from L-aspartate: step 2/3.</text>
</comment>
<dbReference type="CDD" id="cd02315">
    <property type="entry name" value="ScASADH_like_N"/>
    <property type="match status" value="1"/>
</dbReference>
<feature type="active site" description="Proton acceptor" evidence="13">
    <location>
        <position position="285"/>
    </location>
</feature>
<protein>
    <recommendedName>
        <fullName evidence="12">Aspartate-semialdehyde dehydrogenase</fullName>
        <ecNumber evidence="4">1.2.1.11</ecNumber>
    </recommendedName>
</protein>
<dbReference type="EMBL" id="MCFL01000024">
    <property type="protein sequence ID" value="ORZ35041.1"/>
    <property type="molecule type" value="Genomic_DNA"/>
</dbReference>
<evidence type="ECO:0000256" key="13">
    <source>
        <dbReference type="PIRSR" id="PIRSR000148-1"/>
    </source>
</evidence>